<dbReference type="AlphaFoldDB" id="A0A8X6VUN5"/>
<dbReference type="EMBL" id="BMAU01021361">
    <property type="protein sequence ID" value="GFY22745.1"/>
    <property type="molecule type" value="Genomic_DNA"/>
</dbReference>
<sequence>MGEEYRPSRKRIFLTRNRSSCAEKHFHSEASLEAVDRHDRTTRKTGCGRKPTYSPDMSPIEYVWDLVGSRLAHDLRPAASKDVLLRRIPHQHGIPFHKQAFKICLTPCDVV</sequence>
<comment type="caution">
    <text evidence="1">The sequence shown here is derived from an EMBL/GenBank/DDBJ whole genome shotgun (WGS) entry which is preliminary data.</text>
</comment>
<evidence type="ECO:0000313" key="1">
    <source>
        <dbReference type="EMBL" id="GFY22745.1"/>
    </source>
</evidence>
<reference evidence="1" key="1">
    <citation type="submission" date="2020-08" db="EMBL/GenBank/DDBJ databases">
        <title>Multicomponent nature underlies the extraordinary mechanical properties of spider dragline silk.</title>
        <authorList>
            <person name="Kono N."/>
            <person name="Nakamura H."/>
            <person name="Mori M."/>
            <person name="Yoshida Y."/>
            <person name="Ohtoshi R."/>
            <person name="Malay A.D."/>
            <person name="Moran D.A.P."/>
            <person name="Tomita M."/>
            <person name="Numata K."/>
            <person name="Arakawa K."/>
        </authorList>
    </citation>
    <scope>NUCLEOTIDE SEQUENCE</scope>
</reference>
<accession>A0A8X6VUN5</accession>
<proteinExistence type="predicted"/>
<gene>
    <name evidence="1" type="primary">NCL1_45018</name>
    <name evidence="1" type="ORF">TNCV_2180061</name>
</gene>
<keyword evidence="2" id="KW-1185">Reference proteome</keyword>
<organism evidence="1 2">
    <name type="scientific">Trichonephila clavipes</name>
    <name type="common">Golden silk orbweaver</name>
    <name type="synonym">Nephila clavipes</name>
    <dbReference type="NCBI Taxonomy" id="2585209"/>
    <lineage>
        <taxon>Eukaryota</taxon>
        <taxon>Metazoa</taxon>
        <taxon>Ecdysozoa</taxon>
        <taxon>Arthropoda</taxon>
        <taxon>Chelicerata</taxon>
        <taxon>Arachnida</taxon>
        <taxon>Araneae</taxon>
        <taxon>Araneomorphae</taxon>
        <taxon>Entelegynae</taxon>
        <taxon>Araneoidea</taxon>
        <taxon>Nephilidae</taxon>
        <taxon>Trichonephila</taxon>
    </lineage>
</organism>
<name>A0A8X6VUN5_TRICX</name>
<dbReference type="Proteomes" id="UP000887159">
    <property type="component" value="Unassembled WGS sequence"/>
</dbReference>
<evidence type="ECO:0000313" key="2">
    <source>
        <dbReference type="Proteomes" id="UP000887159"/>
    </source>
</evidence>
<protein>
    <submittedName>
        <fullName evidence="1">Uncharacterized protein</fullName>
    </submittedName>
</protein>